<sequence>MGTWGHLSARQWKLLQQVADGDDLSGPDGLRQRITALSLNSKRLVQFSRRDDVQRVEITAAGRTYLKKGPRPTGLPDDAARQRKADTGRRVEEERQRVARDLIAAIQRAGGTLRLANPGPVSRASHRQALHSAVQYGLVPDGFQLDHTGRSSGDLIMRLVPEEDPLAADPLIEASPVDSSDLAGLGANSCCLQVSDALLPRAIDILRLLAEQARPHGRVVLSNASDHPELYLVMEGDRFALAVREKDDGATPGQLTLEIGRPGEDDFLSWSDHRRTTIERRMPRILREFGYARAARIEAAHAGEAIRPESITERLERAEQPREQPEEPREHPARSRAAAARRAKAFQEALGAWSAAQEIRAFCDALMMAGVHDDPDIAANRAHWIAWGRAEADRIDPSHGEGLAYTPFDQE</sequence>
<dbReference type="RefSeq" id="WP_203381693.1">
    <property type="nucleotide sequence ID" value="NZ_JAENHP010000021.1"/>
</dbReference>
<feature type="region of interest" description="Disordered" evidence="1">
    <location>
        <begin position="67"/>
        <end position="94"/>
    </location>
</feature>
<keyword evidence="3" id="KW-1185">Reference proteome</keyword>
<accession>A0ABS2APJ1</accession>
<feature type="compositionally biased region" description="Basic and acidic residues" evidence="1">
    <location>
        <begin position="78"/>
        <end position="94"/>
    </location>
</feature>
<comment type="caution">
    <text evidence="2">The sequence shown here is derived from an EMBL/GenBank/DDBJ whole genome shotgun (WGS) entry which is preliminary data.</text>
</comment>
<protein>
    <submittedName>
        <fullName evidence="2">Uncharacterized protein</fullName>
    </submittedName>
</protein>
<gene>
    <name evidence="2" type="ORF">JIG36_40080</name>
</gene>
<dbReference type="Proteomes" id="UP000632138">
    <property type="component" value="Unassembled WGS sequence"/>
</dbReference>
<reference evidence="2 3" key="1">
    <citation type="submission" date="2021-01" db="EMBL/GenBank/DDBJ databases">
        <title>Actinoplanes sp. nov. LDG1-06 isolated from lichen.</title>
        <authorList>
            <person name="Saeng-In P."/>
            <person name="Phongsopitanun W."/>
            <person name="Kanchanasin P."/>
            <person name="Yuki M."/>
            <person name="Kudo T."/>
            <person name="Ohkuma M."/>
            <person name="Tanasupawat S."/>
        </authorList>
    </citation>
    <scope>NUCLEOTIDE SEQUENCE [LARGE SCALE GENOMIC DNA]</scope>
    <source>
        <strain evidence="2 3">LDG1-06</strain>
    </source>
</reference>
<proteinExistence type="predicted"/>
<evidence type="ECO:0000256" key="1">
    <source>
        <dbReference type="SAM" id="MobiDB-lite"/>
    </source>
</evidence>
<name>A0ABS2APJ1_9ACTN</name>
<evidence type="ECO:0000313" key="3">
    <source>
        <dbReference type="Proteomes" id="UP000632138"/>
    </source>
</evidence>
<feature type="compositionally biased region" description="Basic and acidic residues" evidence="1">
    <location>
        <begin position="305"/>
        <end position="333"/>
    </location>
</feature>
<organism evidence="2 3">
    <name type="scientific">Paractinoplanes ovalisporus</name>
    <dbReference type="NCBI Taxonomy" id="2810368"/>
    <lineage>
        <taxon>Bacteria</taxon>
        <taxon>Bacillati</taxon>
        <taxon>Actinomycetota</taxon>
        <taxon>Actinomycetes</taxon>
        <taxon>Micromonosporales</taxon>
        <taxon>Micromonosporaceae</taxon>
        <taxon>Paractinoplanes</taxon>
    </lineage>
</organism>
<evidence type="ECO:0000313" key="2">
    <source>
        <dbReference type="EMBL" id="MBM2621721.1"/>
    </source>
</evidence>
<dbReference type="EMBL" id="JAENHP010000021">
    <property type="protein sequence ID" value="MBM2621721.1"/>
    <property type="molecule type" value="Genomic_DNA"/>
</dbReference>
<feature type="region of interest" description="Disordered" evidence="1">
    <location>
        <begin position="305"/>
        <end position="337"/>
    </location>
</feature>